<gene>
    <name evidence="1" type="ORF">CK503_01020</name>
</gene>
<proteinExistence type="predicted"/>
<accession>A0A2A2GFA9</accession>
<dbReference type="RefSeq" id="WP_095604919.1">
    <property type="nucleotide sequence ID" value="NZ_NSKE01000001.1"/>
</dbReference>
<dbReference type="Proteomes" id="UP000218831">
    <property type="component" value="Unassembled WGS sequence"/>
</dbReference>
<sequence>MSFKKLSCFVVLSTLIIIGIHSIAFGQDQGDDLNPDLNIDLEFGTAISEEHELPFWLQSNRWGIIDRNQTNGFVRVAPTLDLGSAGPVELQAGGEIISRIAEDNAIFFNEAYLQANWEIFKFVGGRKKERIGITDSSLTNGSMIQSGNTSPIPKIRIYTPKFVGVPGTQNWLSFKGYFGHGWMGNGRYIDDPWLHQKYFYLKALPKRYPLQLFGGIVQSTLWAGTHPTYGDLPDGLGDFWNVFTAQESDAENAEPSATGEAVGSSIGIYDFGASYDYKEFSGIIHRQFYMETGAGAKFRNLWDGLWGASIRWDKKFQLINRISWSHLYTKRQSSQEHRGDPPYGADGYYGNSTYRSGWTYHGRTIGNPLMFTDGIGIGIDNNIVIAHQFDLGGEIGKVDYSFTGTYSRNYGSRNTVGFTGRRDQYSLLLQTSVNIKTNMNLKLDLAYDTGELYPDQIGGMVSLFYKIR</sequence>
<dbReference type="EMBL" id="NSKE01000001">
    <property type="protein sequence ID" value="PAU95674.1"/>
    <property type="molecule type" value="Genomic_DNA"/>
</dbReference>
<evidence type="ECO:0008006" key="3">
    <source>
        <dbReference type="Google" id="ProtNLM"/>
    </source>
</evidence>
<dbReference type="OrthoDB" id="596512at2"/>
<dbReference type="InterPro" id="IPR038636">
    <property type="entry name" value="Wzi_sf"/>
</dbReference>
<evidence type="ECO:0000313" key="1">
    <source>
        <dbReference type="EMBL" id="PAU95674.1"/>
    </source>
</evidence>
<comment type="caution">
    <text evidence="1">The sequence shown here is derived from an EMBL/GenBank/DDBJ whole genome shotgun (WGS) entry which is preliminary data.</text>
</comment>
<organism evidence="1 2">
    <name type="scientific">Fodinibius salipaludis</name>
    <dbReference type="NCBI Taxonomy" id="2032627"/>
    <lineage>
        <taxon>Bacteria</taxon>
        <taxon>Pseudomonadati</taxon>
        <taxon>Balneolota</taxon>
        <taxon>Balneolia</taxon>
        <taxon>Balneolales</taxon>
        <taxon>Balneolaceae</taxon>
        <taxon>Fodinibius</taxon>
    </lineage>
</organism>
<dbReference type="AlphaFoldDB" id="A0A2A2GFA9"/>
<name>A0A2A2GFA9_9BACT</name>
<reference evidence="1 2" key="1">
    <citation type="submission" date="2017-08" db="EMBL/GenBank/DDBJ databases">
        <title>Aliifodinibius alkalisoli sp. nov., isolated from saline alkaline soil.</title>
        <authorList>
            <person name="Liu D."/>
            <person name="Zhang G."/>
        </authorList>
    </citation>
    <scope>NUCLEOTIDE SEQUENCE [LARGE SCALE GENOMIC DNA]</scope>
    <source>
        <strain evidence="1 2">WN023</strain>
    </source>
</reference>
<keyword evidence="2" id="KW-1185">Reference proteome</keyword>
<evidence type="ECO:0000313" key="2">
    <source>
        <dbReference type="Proteomes" id="UP000218831"/>
    </source>
</evidence>
<dbReference type="Gene3D" id="2.40.160.130">
    <property type="entry name" value="Capsule assembly protein Wzi"/>
    <property type="match status" value="1"/>
</dbReference>
<protein>
    <recommendedName>
        <fullName evidence="3">Capsule assembly Wzi family protein</fullName>
    </recommendedName>
</protein>